<proteinExistence type="predicted"/>
<dbReference type="GO" id="GO:0051287">
    <property type="term" value="F:NAD binding"/>
    <property type="evidence" value="ECO:0007669"/>
    <property type="project" value="InterPro"/>
</dbReference>
<feature type="domain" description="NADH-quinone oxidoreductase subunit D" evidence="6">
    <location>
        <begin position="279"/>
        <end position="439"/>
    </location>
</feature>
<feature type="coiled-coil region" evidence="4">
    <location>
        <begin position="318"/>
        <end position="345"/>
    </location>
</feature>
<dbReference type="InterPro" id="IPR052197">
    <property type="entry name" value="ComplexI_49kDa-like"/>
</dbReference>
<dbReference type="InterPro" id="IPR001135">
    <property type="entry name" value="NADH_Q_OxRdtase_suD"/>
</dbReference>
<feature type="binding site" evidence="3">
    <location>
        <position position="205"/>
    </location>
    <ligand>
        <name>Mg(2+)</name>
        <dbReference type="ChEBI" id="CHEBI:18420"/>
    </ligand>
</feature>
<dbReference type="GO" id="GO:0016151">
    <property type="term" value="F:nickel cation binding"/>
    <property type="evidence" value="ECO:0007669"/>
    <property type="project" value="InterPro"/>
</dbReference>
<dbReference type="InterPro" id="IPR018194">
    <property type="entry name" value="Ni-dep_hyd_lsu_Ni_BS"/>
</dbReference>
<dbReference type="GO" id="GO:0008901">
    <property type="term" value="F:ferredoxin hydrogenase activity"/>
    <property type="evidence" value="ECO:0007669"/>
    <property type="project" value="InterPro"/>
</dbReference>
<sequence>MGAVSLPKSDGTAVKLVPSESIVDAVKEIATTHPHLVGITAVHADSNIELLYSFDNFRGELRHLRVILPDKQPSIDSISGILLGAYIYEMEVRDMFGVNFNGHPLPNTRLLLPDSYPAGAPPPLLKTVTMDQLMKLLDSVQELQPPSPAIPITGSSRYSAESVVILPFGPYHPALKEPEHFALALEGEKIVEARPRIGYVHRGIEKLAENRTFLQALFLVERVCGICSFHHSWTYTLAAEKLLGITPGARAEYLRTLVAELERIHSHSLWIGLLGYWAGFDSMFMWLWSARERIMKLLEMIAGNRVNKSYITIGGVRADVSDEKLKIVQREIEEFKKEFKKISEAVMSYEPLWERTKNIGSFTAELAISAGAVGPTLRGAGIPYDIRKIEPYGAYPDLSFEVITEKGGDVLSISAVRVKETFESIRIIEQIVEKIPSGNPVPQTFFMGTSKEGEAFARTEPPRGELYYYLRGKVGLRNPYRVKIRTPTLPNLVLAAEALKGYTLADVPLILTMIDPCFSCEDRAIVYVKGMGPLMVKLPRSVPANLSLGCPI</sequence>
<feature type="binding site" evidence="3">
    <location>
        <position position="520"/>
    </location>
    <ligand>
        <name>Fe cation</name>
        <dbReference type="ChEBI" id="CHEBI:24875"/>
    </ligand>
</feature>
<dbReference type="GO" id="GO:0008137">
    <property type="term" value="F:NADH dehydrogenase (ubiquinone) activity"/>
    <property type="evidence" value="ECO:0007669"/>
    <property type="project" value="InterPro"/>
</dbReference>
<dbReference type="PANTHER" id="PTHR43485">
    <property type="entry name" value="HYDROGENASE-4 COMPONENT G"/>
    <property type="match status" value="1"/>
</dbReference>
<keyword evidence="3" id="KW-0460">Magnesium</keyword>
<gene>
    <name evidence="7" type="ORF">ENW83_04130</name>
</gene>
<dbReference type="SUPFAM" id="SSF56762">
    <property type="entry name" value="HydB/Nqo4-like"/>
    <property type="match status" value="1"/>
</dbReference>
<evidence type="ECO:0000256" key="2">
    <source>
        <dbReference type="ARBA" id="ARBA00023027"/>
    </source>
</evidence>
<keyword evidence="2" id="KW-0520">NAD</keyword>
<comment type="cofactor">
    <cofactor evidence="3">
        <name>Ni(2+)</name>
        <dbReference type="ChEBI" id="CHEBI:49786"/>
    </cofactor>
</comment>
<dbReference type="InterPro" id="IPR014029">
    <property type="entry name" value="NADH_UbQ_OxRdtase_49kDa_CS"/>
</dbReference>
<evidence type="ECO:0000256" key="1">
    <source>
        <dbReference type="ARBA" id="ARBA00023002"/>
    </source>
</evidence>
<reference evidence="7" key="1">
    <citation type="journal article" date="2020" name="mSystems">
        <title>Genome- and Community-Level Interaction Insights into Carbon Utilization and Element Cycling Functions of Hydrothermarchaeota in Hydrothermal Sediment.</title>
        <authorList>
            <person name="Zhou Z."/>
            <person name="Liu Y."/>
            <person name="Xu W."/>
            <person name="Pan J."/>
            <person name="Luo Z.H."/>
            <person name="Li M."/>
        </authorList>
    </citation>
    <scope>NUCLEOTIDE SEQUENCE [LARGE SCALE GENOMIC DNA]</scope>
    <source>
        <strain evidence="7">SpSt-885</strain>
    </source>
</reference>
<dbReference type="Gene3D" id="3.30.460.80">
    <property type="entry name" value="NADH:ubiquinone oxidoreductase, 30kDa subunit"/>
    <property type="match status" value="1"/>
</dbReference>
<feature type="domain" description="NADH:ubiquinone oxidoreductase 30kDa subunit" evidence="5">
    <location>
        <begin position="17"/>
        <end position="129"/>
    </location>
</feature>
<evidence type="ECO:0000313" key="7">
    <source>
        <dbReference type="EMBL" id="HGZ60376.1"/>
    </source>
</evidence>
<keyword evidence="3" id="KW-0533">Nickel</keyword>
<keyword evidence="3" id="KW-0408">Iron</keyword>
<comment type="cofactor">
    <cofactor evidence="3">
        <name>Fe cation</name>
        <dbReference type="ChEBI" id="CHEBI:24875"/>
    </cofactor>
</comment>
<protein>
    <submittedName>
        <fullName evidence="7">NADH-quinone oxidoreductase subunit D</fullName>
    </submittedName>
</protein>
<dbReference type="SUPFAM" id="SSF143243">
    <property type="entry name" value="Nqo5-like"/>
    <property type="match status" value="1"/>
</dbReference>
<dbReference type="Pfam" id="PF00346">
    <property type="entry name" value="Complex1_49kDa"/>
    <property type="match status" value="2"/>
</dbReference>
<dbReference type="PANTHER" id="PTHR43485:SF1">
    <property type="entry name" value="FORMATE HYDROGENLYASE SUBUNIT 5-RELATED"/>
    <property type="match status" value="1"/>
</dbReference>
<evidence type="ECO:0000256" key="4">
    <source>
        <dbReference type="SAM" id="Coils"/>
    </source>
</evidence>
<evidence type="ECO:0000256" key="3">
    <source>
        <dbReference type="PIRSR" id="PIRSR601501-1"/>
    </source>
</evidence>
<dbReference type="InterPro" id="IPR001501">
    <property type="entry name" value="Ni-dep_hyd_lsu"/>
</dbReference>
<keyword evidence="4" id="KW-0175">Coiled coil</keyword>
<feature type="binding site" evidence="3">
    <location>
        <position position="227"/>
    </location>
    <ligand>
        <name>Fe cation</name>
        <dbReference type="ChEBI" id="CHEBI:24875"/>
    </ligand>
</feature>
<dbReference type="GO" id="GO:0016651">
    <property type="term" value="F:oxidoreductase activity, acting on NAD(P)H"/>
    <property type="evidence" value="ECO:0007669"/>
    <property type="project" value="InterPro"/>
</dbReference>
<keyword evidence="1" id="KW-0560">Oxidoreductase</keyword>
<dbReference type="GO" id="GO:0048038">
    <property type="term" value="F:quinone binding"/>
    <property type="evidence" value="ECO:0007669"/>
    <property type="project" value="InterPro"/>
</dbReference>
<keyword evidence="3" id="KW-0479">Metal-binding</keyword>
<comment type="caution">
    <text evidence="7">The sequence shown here is derived from an EMBL/GenBank/DDBJ whole genome shotgun (WGS) entry which is preliminary data.</text>
</comment>
<dbReference type="InterPro" id="IPR001268">
    <property type="entry name" value="NADH_UbQ_OxRdtase_30kDa_su"/>
</dbReference>
<feature type="domain" description="NADH-quinone oxidoreductase subunit D" evidence="6">
    <location>
        <begin position="451"/>
        <end position="523"/>
    </location>
</feature>
<feature type="binding site" evidence="3">
    <location>
        <position position="484"/>
    </location>
    <ligand>
        <name>Mg(2+)</name>
        <dbReference type="ChEBI" id="CHEBI:18420"/>
    </ligand>
</feature>
<dbReference type="InterPro" id="IPR037232">
    <property type="entry name" value="NADH_quin_OxRdtase_su_C/D-like"/>
</dbReference>
<dbReference type="PROSITE" id="PS00535">
    <property type="entry name" value="COMPLEX1_49K"/>
    <property type="match status" value="1"/>
</dbReference>
<dbReference type="Pfam" id="PF00329">
    <property type="entry name" value="Complex1_30kDa"/>
    <property type="match status" value="1"/>
</dbReference>
<feature type="binding site" evidence="3">
    <location>
        <position position="517"/>
    </location>
    <ligand>
        <name>Ni(2+)</name>
        <dbReference type="ChEBI" id="CHEBI:49786"/>
    </ligand>
</feature>
<evidence type="ECO:0000259" key="6">
    <source>
        <dbReference type="Pfam" id="PF00346"/>
    </source>
</evidence>
<accession>A0A7J3SLE3</accession>
<feature type="binding site" evidence="3">
    <location>
        <position position="224"/>
    </location>
    <ligand>
        <name>Ni(2+)</name>
        <dbReference type="ChEBI" id="CHEBI:49786"/>
    </ligand>
</feature>
<organism evidence="7">
    <name type="scientific">Fervidicoccus fontis</name>
    <dbReference type="NCBI Taxonomy" id="683846"/>
    <lineage>
        <taxon>Archaea</taxon>
        <taxon>Thermoproteota</taxon>
        <taxon>Thermoprotei</taxon>
        <taxon>Fervidicoccales</taxon>
        <taxon>Fervidicoccaceae</taxon>
        <taxon>Fervidicoccus</taxon>
    </lineage>
</organism>
<dbReference type="Pfam" id="PF00374">
    <property type="entry name" value="NiFeSe_Hases"/>
    <property type="match status" value="1"/>
</dbReference>
<evidence type="ECO:0000259" key="5">
    <source>
        <dbReference type="Pfam" id="PF00329"/>
    </source>
</evidence>
<dbReference type="Gene3D" id="1.10.645.10">
    <property type="entry name" value="Cytochrome-c3 Hydrogenase, chain B"/>
    <property type="match status" value="1"/>
</dbReference>
<dbReference type="InterPro" id="IPR029014">
    <property type="entry name" value="NiFe-Hase_large"/>
</dbReference>
<dbReference type="EMBL" id="DTLS01000118">
    <property type="protein sequence ID" value="HGZ60376.1"/>
    <property type="molecule type" value="Genomic_DNA"/>
</dbReference>
<feature type="binding site" evidence="3">
    <location>
        <position position="227"/>
    </location>
    <ligand>
        <name>Ni(2+)</name>
        <dbReference type="ChEBI" id="CHEBI:49786"/>
    </ligand>
</feature>
<dbReference type="AlphaFoldDB" id="A0A7J3SLE3"/>
<dbReference type="PROSITE" id="PS00507">
    <property type="entry name" value="NI_HGENASE_L_1"/>
    <property type="match status" value="1"/>
</dbReference>
<name>A0A7J3SLE3_9CREN</name>